<gene>
    <name evidence="4" type="ORF">PLAN_MP30057</name>
</gene>
<dbReference type="PROSITE" id="PS51677">
    <property type="entry name" value="NODB"/>
    <property type="match status" value="1"/>
</dbReference>
<evidence type="ECO:0000259" key="3">
    <source>
        <dbReference type="PROSITE" id="PS51677"/>
    </source>
</evidence>
<dbReference type="PANTHER" id="PTHR34216">
    <property type="match status" value="1"/>
</dbReference>
<comment type="subcellular location">
    <subcellularLocation>
        <location evidence="1">Secreted</location>
    </subcellularLocation>
</comment>
<keyword evidence="2" id="KW-0732">Signal</keyword>
<organism evidence="4 5">
    <name type="scientific">Planktothrix rubescens CCAP 1459/22</name>
    <dbReference type="NCBI Taxonomy" id="329571"/>
    <lineage>
        <taxon>Bacteria</taxon>
        <taxon>Bacillati</taxon>
        <taxon>Cyanobacteriota</taxon>
        <taxon>Cyanophyceae</taxon>
        <taxon>Oscillatoriophycideae</taxon>
        <taxon>Oscillatoriales</taxon>
        <taxon>Microcoleaceae</taxon>
        <taxon>Planktothrix</taxon>
    </lineage>
</organism>
<accession>A0A6J7ZEI4</accession>
<dbReference type="InterPro" id="IPR051398">
    <property type="entry name" value="Polysacch_Deacetylase"/>
</dbReference>
<keyword evidence="5" id="KW-1185">Reference proteome</keyword>
<dbReference type="GO" id="GO:0005975">
    <property type="term" value="P:carbohydrate metabolic process"/>
    <property type="evidence" value="ECO:0007669"/>
    <property type="project" value="InterPro"/>
</dbReference>
<evidence type="ECO:0000256" key="2">
    <source>
        <dbReference type="ARBA" id="ARBA00022729"/>
    </source>
</evidence>
<dbReference type="EMBL" id="CZCZ02000002">
    <property type="protein sequence ID" value="CAC5339781.1"/>
    <property type="molecule type" value="Genomic_DNA"/>
</dbReference>
<reference evidence="4" key="1">
    <citation type="submission" date="2020-05" db="EMBL/GenBank/DDBJ databases">
        <authorList>
            <consortium name="Genoscope - CEA"/>
            <person name="William W."/>
        </authorList>
    </citation>
    <scope>NUCLEOTIDE SEQUENCE [LARGE SCALE GENOMIC DNA]</scope>
    <source>
        <strain evidence="4">PCC 7821</strain>
    </source>
</reference>
<dbReference type="GO" id="GO:0005576">
    <property type="term" value="C:extracellular region"/>
    <property type="evidence" value="ECO:0007669"/>
    <property type="project" value="UniProtKB-SubCell"/>
</dbReference>
<dbReference type="Pfam" id="PF01522">
    <property type="entry name" value="Polysacc_deac_1"/>
    <property type="match status" value="1"/>
</dbReference>
<dbReference type="InterPro" id="IPR002509">
    <property type="entry name" value="NODB_dom"/>
</dbReference>
<dbReference type="AlphaFoldDB" id="A0A6J7ZEI4"/>
<evidence type="ECO:0000313" key="4">
    <source>
        <dbReference type="EMBL" id="CAC5339781.1"/>
    </source>
</evidence>
<dbReference type="Gene3D" id="3.20.20.370">
    <property type="entry name" value="Glycoside hydrolase/deacetylase"/>
    <property type="match status" value="1"/>
</dbReference>
<comment type="caution">
    <text evidence="4">The sequence shown here is derived from an EMBL/GenBank/DDBJ whole genome shotgun (WGS) entry which is preliminary data.</text>
</comment>
<dbReference type="CDD" id="cd10918">
    <property type="entry name" value="CE4_NodB_like_5s_6s"/>
    <property type="match status" value="1"/>
</dbReference>
<dbReference type="InterPro" id="IPR011330">
    <property type="entry name" value="Glyco_hydro/deAcase_b/a-brl"/>
</dbReference>
<sequence length="251" mass="28863">MKTNFESLLINIMDRIILCYHGIGEDQLYCNVSWSLFERQINWIKTLNYQITSVANIIQVNDLHPSLAITFDDGLESSLKAIIWLLEQNIPVLWSVLALPESPLHQGLTGKVLDLTTISNLLADYSNLEIASHALTHRDLTKMSLEDVNREILESRERLQNELQVPIRYFVYPFGKTNLEISNLVKIAGYDAAFSVTAISLKIKSNRYILPRLCVNEQLYSQERLRYLLGWGGGTYLDLAHLYRKFFPKNT</sequence>
<protein>
    <submittedName>
        <fullName evidence="4">Polysaccharide deacetylase</fullName>
    </submittedName>
</protein>
<dbReference type="SUPFAM" id="SSF88713">
    <property type="entry name" value="Glycoside hydrolase/deacetylase"/>
    <property type="match status" value="1"/>
</dbReference>
<feature type="domain" description="NodB homology" evidence="3">
    <location>
        <begin position="65"/>
        <end position="251"/>
    </location>
</feature>
<name>A0A6J7ZEI4_PLARU</name>
<dbReference type="GO" id="GO:0016810">
    <property type="term" value="F:hydrolase activity, acting on carbon-nitrogen (but not peptide) bonds"/>
    <property type="evidence" value="ECO:0007669"/>
    <property type="project" value="InterPro"/>
</dbReference>
<evidence type="ECO:0000256" key="1">
    <source>
        <dbReference type="ARBA" id="ARBA00004613"/>
    </source>
</evidence>
<proteinExistence type="predicted"/>
<dbReference type="Proteomes" id="UP000196521">
    <property type="component" value="Unassembled WGS sequence"/>
</dbReference>
<evidence type="ECO:0000313" key="5">
    <source>
        <dbReference type="Proteomes" id="UP000196521"/>
    </source>
</evidence>
<dbReference type="PANTHER" id="PTHR34216:SF3">
    <property type="entry name" value="POLY-BETA-1,6-N-ACETYL-D-GLUCOSAMINE N-DEACETYLASE"/>
    <property type="match status" value="1"/>
</dbReference>